<dbReference type="EMBL" id="BQNB010016830">
    <property type="protein sequence ID" value="GJT56287.1"/>
    <property type="molecule type" value="Genomic_DNA"/>
</dbReference>
<proteinExistence type="predicted"/>
<evidence type="ECO:0000313" key="1">
    <source>
        <dbReference type="EMBL" id="GJT56287.1"/>
    </source>
</evidence>
<reference evidence="1" key="2">
    <citation type="submission" date="2022-01" db="EMBL/GenBank/DDBJ databases">
        <authorList>
            <person name="Yamashiro T."/>
            <person name="Shiraishi A."/>
            <person name="Satake H."/>
            <person name="Nakayama K."/>
        </authorList>
    </citation>
    <scope>NUCLEOTIDE SEQUENCE</scope>
</reference>
<protein>
    <submittedName>
        <fullName evidence="1">Uncharacterized protein</fullName>
    </submittedName>
</protein>
<comment type="caution">
    <text evidence="1">The sequence shown here is derived from an EMBL/GenBank/DDBJ whole genome shotgun (WGS) entry which is preliminary data.</text>
</comment>
<accession>A0ABQ5F0G0</accession>
<organism evidence="1 2">
    <name type="scientific">Tanacetum coccineum</name>
    <dbReference type="NCBI Taxonomy" id="301880"/>
    <lineage>
        <taxon>Eukaryota</taxon>
        <taxon>Viridiplantae</taxon>
        <taxon>Streptophyta</taxon>
        <taxon>Embryophyta</taxon>
        <taxon>Tracheophyta</taxon>
        <taxon>Spermatophyta</taxon>
        <taxon>Magnoliopsida</taxon>
        <taxon>eudicotyledons</taxon>
        <taxon>Gunneridae</taxon>
        <taxon>Pentapetalae</taxon>
        <taxon>asterids</taxon>
        <taxon>campanulids</taxon>
        <taxon>Asterales</taxon>
        <taxon>Asteraceae</taxon>
        <taxon>Asteroideae</taxon>
        <taxon>Anthemideae</taxon>
        <taxon>Anthemidinae</taxon>
        <taxon>Tanacetum</taxon>
    </lineage>
</organism>
<evidence type="ECO:0000313" key="2">
    <source>
        <dbReference type="Proteomes" id="UP001151760"/>
    </source>
</evidence>
<gene>
    <name evidence="1" type="ORF">Tco_0991341</name>
</gene>
<sequence>MESDVAATTPSNVHVEGDKKMLDTYEIRKEHISPFTDASPYKVSPATTKGEHQLSLASVEDPKTTLNKIKVPLFIEHRKPVYHFVGKVQFMLQEQKKVADIKAVEEAGLNIPPPPELLKFDLPGKKKKLPYTADKNKRTRVHFEQMFITKVPRVAGGDRNIEPFKGVTGADGMSQLSLSLDCSSLTFIIGFAFKRNNSLILHLLNKLTDLTTTSRRTLTLPRSFKPGYIGILKSSLMLKELRKG</sequence>
<keyword evidence="2" id="KW-1185">Reference proteome</keyword>
<name>A0ABQ5F0G0_9ASTR</name>
<dbReference type="Proteomes" id="UP001151760">
    <property type="component" value="Unassembled WGS sequence"/>
</dbReference>
<reference evidence="1" key="1">
    <citation type="journal article" date="2022" name="Int. J. Mol. Sci.">
        <title>Draft Genome of Tanacetum Coccineum: Genomic Comparison of Closely Related Tanacetum-Family Plants.</title>
        <authorList>
            <person name="Yamashiro T."/>
            <person name="Shiraishi A."/>
            <person name="Nakayama K."/>
            <person name="Satake H."/>
        </authorList>
    </citation>
    <scope>NUCLEOTIDE SEQUENCE</scope>
</reference>